<name>A0A395IC95_ASPHC</name>
<evidence type="ECO:0008006" key="8">
    <source>
        <dbReference type="Google" id="ProtNLM"/>
    </source>
</evidence>
<evidence type="ECO:0000256" key="5">
    <source>
        <dbReference type="SAM" id="Phobius"/>
    </source>
</evidence>
<dbReference type="PANTHER" id="PTHR42723:SF1">
    <property type="entry name" value="CHLOROPHYLL SYNTHASE, CHLOROPLASTIC"/>
    <property type="match status" value="1"/>
</dbReference>
<evidence type="ECO:0000313" key="6">
    <source>
        <dbReference type="EMBL" id="RAL17615.1"/>
    </source>
</evidence>
<feature type="transmembrane region" description="Helical" evidence="5">
    <location>
        <begin position="66"/>
        <end position="85"/>
    </location>
</feature>
<keyword evidence="2 5" id="KW-0812">Transmembrane</keyword>
<feature type="transmembrane region" description="Helical" evidence="5">
    <location>
        <begin position="129"/>
        <end position="152"/>
    </location>
</feature>
<dbReference type="RefSeq" id="XP_025556769.1">
    <property type="nucleotide sequence ID" value="XM_025692328.1"/>
</dbReference>
<dbReference type="Proteomes" id="UP000248961">
    <property type="component" value="Unassembled WGS sequence"/>
</dbReference>
<evidence type="ECO:0000313" key="7">
    <source>
        <dbReference type="Proteomes" id="UP000248961"/>
    </source>
</evidence>
<dbReference type="InterPro" id="IPR050475">
    <property type="entry name" value="Prenyltransferase_related"/>
</dbReference>
<dbReference type="VEuPathDB" id="FungiDB:BO97DRAFT_359575"/>
<dbReference type="GeneID" id="37196617"/>
<evidence type="ECO:0000256" key="1">
    <source>
        <dbReference type="ARBA" id="ARBA00004141"/>
    </source>
</evidence>
<keyword evidence="7" id="KW-1185">Reference proteome</keyword>
<keyword evidence="4 5" id="KW-0472">Membrane</keyword>
<evidence type="ECO:0000256" key="2">
    <source>
        <dbReference type="ARBA" id="ARBA00022692"/>
    </source>
</evidence>
<dbReference type="STRING" id="1450537.A0A395IC95"/>
<dbReference type="InterPro" id="IPR000537">
    <property type="entry name" value="UbiA_prenyltransferase"/>
</dbReference>
<dbReference type="Gene3D" id="1.20.120.1780">
    <property type="entry name" value="UbiA prenyltransferase"/>
    <property type="match status" value="1"/>
</dbReference>
<feature type="transmembrane region" description="Helical" evidence="5">
    <location>
        <begin position="290"/>
        <end position="307"/>
    </location>
</feature>
<evidence type="ECO:0000256" key="3">
    <source>
        <dbReference type="ARBA" id="ARBA00022989"/>
    </source>
</evidence>
<dbReference type="GO" id="GO:0016020">
    <property type="term" value="C:membrane"/>
    <property type="evidence" value="ECO:0007669"/>
    <property type="project" value="UniProtKB-SubCell"/>
</dbReference>
<dbReference type="Pfam" id="PF01040">
    <property type="entry name" value="UbiA"/>
    <property type="match status" value="1"/>
</dbReference>
<keyword evidence="3 5" id="KW-1133">Transmembrane helix</keyword>
<dbReference type="PANTHER" id="PTHR42723">
    <property type="entry name" value="CHLOROPHYLL SYNTHASE"/>
    <property type="match status" value="1"/>
</dbReference>
<feature type="transmembrane region" description="Helical" evidence="5">
    <location>
        <begin position="195"/>
        <end position="214"/>
    </location>
</feature>
<accession>A0A395IC95</accession>
<feature type="transmembrane region" description="Helical" evidence="5">
    <location>
        <begin position="260"/>
        <end position="278"/>
    </location>
</feature>
<proteinExistence type="predicted"/>
<dbReference type="CDD" id="cd13965">
    <property type="entry name" value="PT_UbiA_3"/>
    <property type="match status" value="1"/>
</dbReference>
<organism evidence="6 7">
    <name type="scientific">Aspergillus homomorphus (strain CBS 101889)</name>
    <dbReference type="NCBI Taxonomy" id="1450537"/>
    <lineage>
        <taxon>Eukaryota</taxon>
        <taxon>Fungi</taxon>
        <taxon>Dikarya</taxon>
        <taxon>Ascomycota</taxon>
        <taxon>Pezizomycotina</taxon>
        <taxon>Eurotiomycetes</taxon>
        <taxon>Eurotiomycetidae</taxon>
        <taxon>Eurotiales</taxon>
        <taxon>Aspergillaceae</taxon>
        <taxon>Aspergillus</taxon>
        <taxon>Aspergillus subgen. Circumdati</taxon>
    </lineage>
</organism>
<sequence>MEKASLKVTCPPARFPWRDLPGIIWLFTESDFPTFVLPNSAFGIFGALAGPALSDPLSCLPTTAQVLLLRLPLVILFNWVAVLIFDVANQRTSDAVREDQINKPWRPLPMGRISEEQSRRLLMATIPLALAYTYTVDIWQEMALILVLTWLYNDLRGGDEIVRNPIIAVAYGLYNAASLRVAVGGDIVDISGRGYLWVTMISGVILTTMQIQDLKDVEGDLSRGRLTIPILIGQSPARWMLAGLILAWSPACVWFWHLPWWGYLLPTAVAIAVGLLIIQPRTFRADPVAWRLWCFWLVLLYLLPLVASW</sequence>
<dbReference type="EMBL" id="KZ824267">
    <property type="protein sequence ID" value="RAL17615.1"/>
    <property type="molecule type" value="Genomic_DNA"/>
</dbReference>
<protein>
    <recommendedName>
        <fullName evidence="8">UbiA prenyltransferase</fullName>
    </recommendedName>
</protein>
<reference evidence="6 7" key="1">
    <citation type="submission" date="2018-02" db="EMBL/GenBank/DDBJ databases">
        <title>The genomes of Aspergillus section Nigri reveals drivers in fungal speciation.</title>
        <authorList>
            <consortium name="DOE Joint Genome Institute"/>
            <person name="Vesth T.C."/>
            <person name="Nybo J."/>
            <person name="Theobald S."/>
            <person name="Brandl J."/>
            <person name="Frisvad J.C."/>
            <person name="Nielsen K.F."/>
            <person name="Lyhne E.K."/>
            <person name="Kogle M.E."/>
            <person name="Kuo A."/>
            <person name="Riley R."/>
            <person name="Clum A."/>
            <person name="Nolan M."/>
            <person name="Lipzen A."/>
            <person name="Salamov A."/>
            <person name="Henrissat B."/>
            <person name="Wiebenga A."/>
            <person name="De vries R.P."/>
            <person name="Grigoriev I.V."/>
            <person name="Mortensen U.H."/>
            <person name="Andersen M.R."/>
            <person name="Baker S.E."/>
        </authorList>
    </citation>
    <scope>NUCLEOTIDE SEQUENCE [LARGE SCALE GENOMIC DNA]</scope>
    <source>
        <strain evidence="6 7">CBS 101889</strain>
    </source>
</reference>
<feature type="transmembrane region" description="Helical" evidence="5">
    <location>
        <begin position="164"/>
        <end position="183"/>
    </location>
</feature>
<feature type="transmembrane region" description="Helical" evidence="5">
    <location>
        <begin position="35"/>
        <end position="54"/>
    </location>
</feature>
<feature type="non-terminal residue" evidence="6">
    <location>
        <position position="309"/>
    </location>
</feature>
<gene>
    <name evidence="6" type="ORF">BO97DRAFT_359575</name>
</gene>
<dbReference type="GO" id="GO:0016765">
    <property type="term" value="F:transferase activity, transferring alkyl or aryl (other than methyl) groups"/>
    <property type="evidence" value="ECO:0007669"/>
    <property type="project" value="InterPro"/>
</dbReference>
<evidence type="ECO:0000256" key="4">
    <source>
        <dbReference type="ARBA" id="ARBA00023136"/>
    </source>
</evidence>
<dbReference type="OrthoDB" id="434972at2759"/>
<comment type="subcellular location">
    <subcellularLocation>
        <location evidence="1">Membrane</location>
        <topology evidence="1">Multi-pass membrane protein</topology>
    </subcellularLocation>
</comment>
<dbReference type="AlphaFoldDB" id="A0A395IC95"/>